<accession>A0ABQ3Y041</accession>
<evidence type="ECO:0008006" key="5">
    <source>
        <dbReference type="Google" id="ProtNLM"/>
    </source>
</evidence>
<organism evidence="3 4">
    <name type="scientific">Paractinoplanes deccanensis</name>
    <dbReference type="NCBI Taxonomy" id="113561"/>
    <lineage>
        <taxon>Bacteria</taxon>
        <taxon>Bacillati</taxon>
        <taxon>Actinomycetota</taxon>
        <taxon>Actinomycetes</taxon>
        <taxon>Micromonosporales</taxon>
        <taxon>Micromonosporaceae</taxon>
        <taxon>Paractinoplanes</taxon>
    </lineage>
</organism>
<evidence type="ECO:0000256" key="2">
    <source>
        <dbReference type="SAM" id="Phobius"/>
    </source>
</evidence>
<proteinExistence type="predicted"/>
<gene>
    <name evidence="3" type="ORF">Ade02nite_20070</name>
</gene>
<evidence type="ECO:0000313" key="4">
    <source>
        <dbReference type="Proteomes" id="UP000609879"/>
    </source>
</evidence>
<protein>
    <recommendedName>
        <fullName evidence="5">DUF2637 domain-containing protein</fullName>
    </recommendedName>
</protein>
<sequence>MPTRIYALPDTPEPATTPAGYEGDDAWAQTVWAHLTASLETIPAAAWYTLAAAVIAAGLISSIRLALGSRDTTRRVKSDKFLTFLAAGVATGVVATGMWKFFGDVLHIANPYARVALFAFFEIAMLASAFRSRRFRLDRAAKRDTNPDYVEQRVDVDGIAVWVLAALSGLFAAADEHTTAGKAVRVVAPLLAAWMWERGLAGELMQFTRGQKRLNLRITPERALVWLGIAEPTDRAIGDVARKRRIAQFARTAYRLNRLVEDGKTGWRLKWTRWRLRRQTEAANEHLKLATDPALLAEVRAQLALLYGVEDGTSRLAVADLTPLRPTPRRELAATPFTPAPAPPTGDRDGDTTPAGYVATVPATAADEDVATADDTTAAIDHAARSANGGASETATDAAKSERPKPARTRASKPAATGAHPTAVKLAKYLAKYPGETNAELAKRMRVGDRTISRYRADAEALNARQQAAIPAPFPLPEPPVTAGVNGHHLTPEEN</sequence>
<feature type="region of interest" description="Disordered" evidence="1">
    <location>
        <begin position="320"/>
        <end position="356"/>
    </location>
</feature>
<dbReference type="RefSeq" id="WP_203761288.1">
    <property type="nucleotide sequence ID" value="NZ_BAAABO010000029.1"/>
</dbReference>
<evidence type="ECO:0000256" key="1">
    <source>
        <dbReference type="SAM" id="MobiDB-lite"/>
    </source>
</evidence>
<evidence type="ECO:0000313" key="3">
    <source>
        <dbReference type="EMBL" id="GID73366.1"/>
    </source>
</evidence>
<feature type="transmembrane region" description="Helical" evidence="2">
    <location>
        <begin position="111"/>
        <end position="130"/>
    </location>
</feature>
<dbReference type="Proteomes" id="UP000609879">
    <property type="component" value="Unassembled WGS sequence"/>
</dbReference>
<reference evidence="3 4" key="1">
    <citation type="submission" date="2021-01" db="EMBL/GenBank/DDBJ databases">
        <title>Whole genome shotgun sequence of Actinoplanes deccanensis NBRC 13994.</title>
        <authorList>
            <person name="Komaki H."/>
            <person name="Tamura T."/>
        </authorList>
    </citation>
    <scope>NUCLEOTIDE SEQUENCE [LARGE SCALE GENOMIC DNA]</scope>
    <source>
        <strain evidence="3 4">NBRC 13994</strain>
    </source>
</reference>
<feature type="region of interest" description="Disordered" evidence="1">
    <location>
        <begin position="471"/>
        <end position="495"/>
    </location>
</feature>
<keyword evidence="2" id="KW-0472">Membrane</keyword>
<feature type="transmembrane region" description="Helical" evidence="2">
    <location>
        <begin position="45"/>
        <end position="67"/>
    </location>
</feature>
<name>A0ABQ3Y041_9ACTN</name>
<keyword evidence="2" id="KW-1133">Transmembrane helix</keyword>
<keyword evidence="4" id="KW-1185">Reference proteome</keyword>
<feature type="region of interest" description="Disordered" evidence="1">
    <location>
        <begin position="384"/>
        <end position="420"/>
    </location>
</feature>
<comment type="caution">
    <text evidence="3">The sequence shown here is derived from an EMBL/GenBank/DDBJ whole genome shotgun (WGS) entry which is preliminary data.</text>
</comment>
<feature type="transmembrane region" description="Helical" evidence="2">
    <location>
        <begin position="79"/>
        <end position="99"/>
    </location>
</feature>
<dbReference type="EMBL" id="BOMI01000033">
    <property type="protein sequence ID" value="GID73366.1"/>
    <property type="molecule type" value="Genomic_DNA"/>
</dbReference>
<keyword evidence="2" id="KW-0812">Transmembrane</keyword>